<dbReference type="InterPro" id="IPR050920">
    <property type="entry name" value="Nematode_rcpt-like_delta"/>
</dbReference>
<feature type="non-terminal residue" evidence="7">
    <location>
        <position position="265"/>
    </location>
</feature>
<feature type="transmembrane region" description="Helical" evidence="6">
    <location>
        <begin position="218"/>
        <end position="238"/>
    </location>
</feature>
<accession>A0AAN4ZC09</accession>
<dbReference type="PANTHER" id="PTHR22945">
    <property type="entry name" value="SERPENTINE RECEPTOR, CLASS D DELTA"/>
    <property type="match status" value="1"/>
</dbReference>
<evidence type="ECO:0008006" key="9">
    <source>
        <dbReference type="Google" id="ProtNLM"/>
    </source>
</evidence>
<gene>
    <name evidence="7" type="ORF">PMAYCL1PPCAC_08572</name>
</gene>
<evidence type="ECO:0000313" key="8">
    <source>
        <dbReference type="Proteomes" id="UP001328107"/>
    </source>
</evidence>
<evidence type="ECO:0000256" key="1">
    <source>
        <dbReference type="ARBA" id="ARBA00004141"/>
    </source>
</evidence>
<dbReference type="PANTHER" id="PTHR22945:SF40">
    <property type="entry name" value="SERPENTINE RECEPTOR, CLASS D (DELTA)-RELATED"/>
    <property type="match status" value="1"/>
</dbReference>
<evidence type="ECO:0000256" key="3">
    <source>
        <dbReference type="ARBA" id="ARBA00022692"/>
    </source>
</evidence>
<organism evidence="7 8">
    <name type="scientific">Pristionchus mayeri</name>
    <dbReference type="NCBI Taxonomy" id="1317129"/>
    <lineage>
        <taxon>Eukaryota</taxon>
        <taxon>Metazoa</taxon>
        <taxon>Ecdysozoa</taxon>
        <taxon>Nematoda</taxon>
        <taxon>Chromadorea</taxon>
        <taxon>Rhabditida</taxon>
        <taxon>Rhabditina</taxon>
        <taxon>Diplogasteromorpha</taxon>
        <taxon>Diplogasteroidea</taxon>
        <taxon>Neodiplogasteridae</taxon>
        <taxon>Pristionchus</taxon>
    </lineage>
</organism>
<keyword evidence="3 6" id="KW-0812">Transmembrane</keyword>
<dbReference type="EMBL" id="BTRK01000002">
    <property type="protein sequence ID" value="GMR38377.1"/>
    <property type="molecule type" value="Genomic_DNA"/>
</dbReference>
<comment type="subcellular location">
    <subcellularLocation>
        <location evidence="1">Membrane</location>
        <topology evidence="1">Multi-pass membrane protein</topology>
    </subcellularLocation>
</comment>
<name>A0AAN4ZC09_9BILA</name>
<feature type="transmembrane region" description="Helical" evidence="6">
    <location>
        <begin position="89"/>
        <end position="110"/>
    </location>
</feature>
<dbReference type="InterPro" id="IPR019421">
    <property type="entry name" value="7TM_GPCR_serpentine_rcpt_Srd"/>
</dbReference>
<keyword evidence="4 6" id="KW-1133">Transmembrane helix</keyword>
<keyword evidence="8" id="KW-1185">Reference proteome</keyword>
<reference evidence="8" key="1">
    <citation type="submission" date="2022-10" db="EMBL/GenBank/DDBJ databases">
        <title>Genome assembly of Pristionchus species.</title>
        <authorList>
            <person name="Yoshida K."/>
            <person name="Sommer R.J."/>
        </authorList>
    </citation>
    <scope>NUCLEOTIDE SEQUENCE [LARGE SCALE GENOMIC DNA]</scope>
    <source>
        <strain evidence="8">RS5460</strain>
    </source>
</reference>
<keyword evidence="5 6" id="KW-0472">Membrane</keyword>
<proteinExistence type="inferred from homology"/>
<dbReference type="Pfam" id="PF10317">
    <property type="entry name" value="7TM_GPCR_Srd"/>
    <property type="match status" value="1"/>
</dbReference>
<comment type="similarity">
    <text evidence="2">Belongs to the nematode receptor-like protein srd family.</text>
</comment>
<comment type="caution">
    <text evidence="7">The sequence shown here is derived from an EMBL/GenBank/DDBJ whole genome shotgun (WGS) entry which is preliminary data.</text>
</comment>
<feature type="non-terminal residue" evidence="7">
    <location>
        <position position="1"/>
    </location>
</feature>
<evidence type="ECO:0000256" key="2">
    <source>
        <dbReference type="ARBA" id="ARBA00009166"/>
    </source>
</evidence>
<dbReference type="GO" id="GO:0016020">
    <property type="term" value="C:membrane"/>
    <property type="evidence" value="ECO:0007669"/>
    <property type="project" value="UniProtKB-SubCell"/>
</dbReference>
<protein>
    <recommendedName>
        <fullName evidence="9">G protein-coupled receptor</fullName>
    </recommendedName>
</protein>
<evidence type="ECO:0000256" key="5">
    <source>
        <dbReference type="ARBA" id="ARBA00023136"/>
    </source>
</evidence>
<sequence length="265" mass="29401">IFRTPKSIRVYSVFLLNNAIIDLASAVASLLGTVRVVVDLESALASVVFLGPCTHISANFCRICHDAFAYRLFILSNIKDDHHPTRSQIWLLCLVTYILLGLPGMSYYFVQEDPSPEDRKRFGLEGYVIATVHLFGKQVLAVMINAIVLSPIVMTSIFVVRRKLLDTIALEVSDLLKAKIKIQALTYQMLLPCGGAIGATLFLLDLTQIWGNEMTQRLIMLVINIFSLASPIINFTTLPPYRALLPCKKNTVSPSGSKPIDFTTI</sequence>
<feature type="transmembrane region" description="Helical" evidence="6">
    <location>
        <begin position="139"/>
        <end position="160"/>
    </location>
</feature>
<feature type="transmembrane region" description="Helical" evidence="6">
    <location>
        <begin position="185"/>
        <end position="206"/>
    </location>
</feature>
<evidence type="ECO:0000256" key="6">
    <source>
        <dbReference type="SAM" id="Phobius"/>
    </source>
</evidence>
<dbReference type="AlphaFoldDB" id="A0AAN4ZC09"/>
<evidence type="ECO:0000256" key="4">
    <source>
        <dbReference type="ARBA" id="ARBA00022989"/>
    </source>
</evidence>
<evidence type="ECO:0000313" key="7">
    <source>
        <dbReference type="EMBL" id="GMR38377.1"/>
    </source>
</evidence>
<dbReference type="Proteomes" id="UP001328107">
    <property type="component" value="Unassembled WGS sequence"/>
</dbReference>